<dbReference type="RefSeq" id="WP_036513961.1">
    <property type="nucleotide sequence ID" value="NZ_AONB01000024.1"/>
</dbReference>
<evidence type="ECO:0000313" key="1">
    <source>
        <dbReference type="EMBL" id="EXJ09458.1"/>
    </source>
</evidence>
<comment type="caution">
    <text evidence="1">The sequence shown here is derived from an EMBL/GenBank/DDBJ whole genome shotgun (WGS) entry which is preliminary data.</text>
</comment>
<reference evidence="1 2" key="2">
    <citation type="journal article" date="2015" name="Syst. Appl. Microbiol.">
        <title>Nitrincola nitratireducens sp. nov. isolated from a haloalkaline crater lake.</title>
        <authorList>
            <person name="Singh A."/>
            <person name="Vaidya B."/>
            <person name="Tanuku N.R."/>
            <person name="Pinnaka A.K."/>
        </authorList>
    </citation>
    <scope>NUCLEOTIDE SEQUENCE [LARGE SCALE GENOMIC DNA]</scope>
    <source>
        <strain evidence="1 2">AK23</strain>
    </source>
</reference>
<dbReference type="STRING" id="1229521.D791_03617"/>
<gene>
    <name evidence="1" type="ORF">D791_03617</name>
</gene>
<dbReference type="EMBL" id="AONB01000024">
    <property type="protein sequence ID" value="EXJ09458.1"/>
    <property type="molecule type" value="Genomic_DNA"/>
</dbReference>
<protein>
    <submittedName>
        <fullName evidence="1">Uncharacterized protein</fullName>
    </submittedName>
</protein>
<sequence>MIAGYDAMSRPDAELEVSLSPIELVIPLTFARSHEPADYIGLLRPSIKVNGTHIELTDEEWVALLEAISMQVEIPEPKCQS</sequence>
<evidence type="ECO:0000313" key="2">
    <source>
        <dbReference type="Proteomes" id="UP000019464"/>
    </source>
</evidence>
<name>W9UQF9_9GAMM</name>
<dbReference type="AlphaFoldDB" id="W9UQF9"/>
<reference evidence="2" key="1">
    <citation type="submission" date="2012-11" db="EMBL/GenBank/DDBJ databases">
        <authorList>
            <person name="Singh A."/>
            <person name="Pinnaka A.K."/>
            <person name="Vaidya B."/>
        </authorList>
    </citation>
    <scope>NUCLEOTIDE SEQUENCE [LARGE SCALE GENOMIC DNA]</scope>
    <source>
        <strain evidence="2">AK23</strain>
    </source>
</reference>
<accession>W9UQF9</accession>
<organism evidence="1 2">
    <name type="scientific">Nitrincola nitratireducens</name>
    <dbReference type="NCBI Taxonomy" id="1229521"/>
    <lineage>
        <taxon>Bacteria</taxon>
        <taxon>Pseudomonadati</taxon>
        <taxon>Pseudomonadota</taxon>
        <taxon>Gammaproteobacteria</taxon>
        <taxon>Oceanospirillales</taxon>
        <taxon>Oceanospirillaceae</taxon>
        <taxon>Nitrincola</taxon>
    </lineage>
</organism>
<keyword evidence="2" id="KW-1185">Reference proteome</keyword>
<proteinExistence type="predicted"/>
<dbReference type="Proteomes" id="UP000019464">
    <property type="component" value="Unassembled WGS sequence"/>
</dbReference>